<proteinExistence type="inferred from homology"/>
<name>A0ABN1NEF4_9ACTN</name>
<dbReference type="PANTHER" id="PTHR10695">
    <property type="entry name" value="DEPHOSPHO-COA KINASE-RELATED"/>
    <property type="match status" value="1"/>
</dbReference>
<evidence type="ECO:0000313" key="7">
    <source>
        <dbReference type="Proteomes" id="UP001501005"/>
    </source>
</evidence>
<feature type="region of interest" description="Disordered" evidence="5">
    <location>
        <begin position="197"/>
        <end position="227"/>
    </location>
</feature>
<comment type="subcellular location">
    <subcellularLocation>
        <location evidence="3">Cytoplasm</location>
    </subcellularLocation>
</comment>
<accession>A0ABN1NEF4</accession>
<sequence length="227" mass="25071">MLSVGLTGGIGAGKSEVSRLLVECGAVLIDADRIAREVVAPGTPGLEAVVEAFGQDILAEDGSLDRPRLGSIVFADPEKRAVLNAIVHPLVGARSRELQEAAPEDAVVVHDVPLLTENGLAPQYDVVVVVDASPQTQLDRLVRLRGMTEEDARARMAAQATREERLKIADIVIDNDVPLERLKQRVREVWADLRRRERALRQKPQEPREPQEPRKPREARKQQGQEE</sequence>
<evidence type="ECO:0000256" key="2">
    <source>
        <dbReference type="ARBA" id="ARBA00022840"/>
    </source>
</evidence>
<comment type="function">
    <text evidence="3">Catalyzes the phosphorylation of the 3'-hydroxyl group of dephosphocoenzyme A to form coenzyme A.</text>
</comment>
<dbReference type="CDD" id="cd02022">
    <property type="entry name" value="DPCK"/>
    <property type="match status" value="1"/>
</dbReference>
<dbReference type="HAMAP" id="MF_00376">
    <property type="entry name" value="Dephospho_CoA_kinase"/>
    <property type="match status" value="1"/>
</dbReference>
<dbReference type="InterPro" id="IPR027417">
    <property type="entry name" value="P-loop_NTPase"/>
</dbReference>
<protein>
    <recommendedName>
        <fullName evidence="3 4">Dephospho-CoA kinase</fullName>
        <ecNumber evidence="3 4">2.7.1.24</ecNumber>
    </recommendedName>
    <alternativeName>
        <fullName evidence="3">Dephosphocoenzyme A kinase</fullName>
    </alternativeName>
</protein>
<dbReference type="SUPFAM" id="SSF52540">
    <property type="entry name" value="P-loop containing nucleoside triphosphate hydrolases"/>
    <property type="match status" value="1"/>
</dbReference>
<dbReference type="InterPro" id="IPR001977">
    <property type="entry name" value="Depp_CoAkinase"/>
</dbReference>
<evidence type="ECO:0000256" key="1">
    <source>
        <dbReference type="ARBA" id="ARBA00022741"/>
    </source>
</evidence>
<dbReference type="Pfam" id="PF01121">
    <property type="entry name" value="CoaE"/>
    <property type="match status" value="1"/>
</dbReference>
<keyword evidence="1 3" id="KW-0547">Nucleotide-binding</keyword>
<keyword evidence="3" id="KW-0808">Transferase</keyword>
<keyword evidence="3" id="KW-0173">Coenzyme A biosynthesis</keyword>
<evidence type="ECO:0000256" key="5">
    <source>
        <dbReference type="SAM" id="MobiDB-lite"/>
    </source>
</evidence>
<dbReference type="EMBL" id="BAAAHG010000003">
    <property type="protein sequence ID" value="GAA0904197.1"/>
    <property type="molecule type" value="Genomic_DNA"/>
</dbReference>
<dbReference type="RefSeq" id="WP_344046679.1">
    <property type="nucleotide sequence ID" value="NZ_BAAAHG010000003.1"/>
</dbReference>
<gene>
    <name evidence="3 6" type="primary">coaE</name>
    <name evidence="6" type="ORF">GCM10009549_07520</name>
</gene>
<keyword evidence="2 3" id="KW-0067">ATP-binding</keyword>
<comment type="pathway">
    <text evidence="3">Cofactor biosynthesis; coenzyme A biosynthesis; CoA from (R)-pantothenate: step 5/5.</text>
</comment>
<dbReference type="PROSITE" id="PS51219">
    <property type="entry name" value="DPCK"/>
    <property type="match status" value="1"/>
</dbReference>
<dbReference type="NCBIfam" id="TIGR00152">
    <property type="entry name" value="dephospho-CoA kinase"/>
    <property type="match status" value="1"/>
</dbReference>
<comment type="catalytic activity">
    <reaction evidence="3">
        <text>3'-dephospho-CoA + ATP = ADP + CoA + H(+)</text>
        <dbReference type="Rhea" id="RHEA:18245"/>
        <dbReference type="ChEBI" id="CHEBI:15378"/>
        <dbReference type="ChEBI" id="CHEBI:30616"/>
        <dbReference type="ChEBI" id="CHEBI:57287"/>
        <dbReference type="ChEBI" id="CHEBI:57328"/>
        <dbReference type="ChEBI" id="CHEBI:456216"/>
        <dbReference type="EC" id="2.7.1.24"/>
    </reaction>
</comment>
<keyword evidence="7" id="KW-1185">Reference proteome</keyword>
<dbReference type="GO" id="GO:0016301">
    <property type="term" value="F:kinase activity"/>
    <property type="evidence" value="ECO:0007669"/>
    <property type="project" value="UniProtKB-KW"/>
</dbReference>
<dbReference type="PANTHER" id="PTHR10695:SF46">
    <property type="entry name" value="BIFUNCTIONAL COENZYME A SYNTHASE-RELATED"/>
    <property type="match status" value="1"/>
</dbReference>
<evidence type="ECO:0000256" key="4">
    <source>
        <dbReference type="NCBIfam" id="TIGR00152"/>
    </source>
</evidence>
<keyword evidence="3 6" id="KW-0418">Kinase</keyword>
<dbReference type="NCBIfam" id="NF002879">
    <property type="entry name" value="PRK03333.1"/>
    <property type="match status" value="1"/>
</dbReference>
<keyword evidence="3" id="KW-0963">Cytoplasm</keyword>
<comment type="caution">
    <text evidence="6">The sequence shown here is derived from an EMBL/GenBank/DDBJ whole genome shotgun (WGS) entry which is preliminary data.</text>
</comment>
<feature type="binding site" evidence="3">
    <location>
        <begin position="11"/>
        <end position="16"/>
    </location>
    <ligand>
        <name>ATP</name>
        <dbReference type="ChEBI" id="CHEBI:30616"/>
    </ligand>
</feature>
<dbReference type="Proteomes" id="UP001501005">
    <property type="component" value="Unassembled WGS sequence"/>
</dbReference>
<organism evidence="6 7">
    <name type="scientific">Streptomyces thermoalcalitolerans</name>
    <dbReference type="NCBI Taxonomy" id="65605"/>
    <lineage>
        <taxon>Bacteria</taxon>
        <taxon>Bacillati</taxon>
        <taxon>Actinomycetota</taxon>
        <taxon>Actinomycetes</taxon>
        <taxon>Kitasatosporales</taxon>
        <taxon>Streptomycetaceae</taxon>
        <taxon>Streptomyces</taxon>
    </lineage>
</organism>
<dbReference type="Gene3D" id="3.40.50.300">
    <property type="entry name" value="P-loop containing nucleotide triphosphate hydrolases"/>
    <property type="match status" value="1"/>
</dbReference>
<comment type="similarity">
    <text evidence="3">Belongs to the CoaE family.</text>
</comment>
<reference evidence="6 7" key="1">
    <citation type="journal article" date="2019" name="Int. J. Syst. Evol. Microbiol.">
        <title>The Global Catalogue of Microorganisms (GCM) 10K type strain sequencing project: providing services to taxonomists for standard genome sequencing and annotation.</title>
        <authorList>
            <consortium name="The Broad Institute Genomics Platform"/>
            <consortium name="The Broad Institute Genome Sequencing Center for Infectious Disease"/>
            <person name="Wu L."/>
            <person name="Ma J."/>
        </authorList>
    </citation>
    <scope>NUCLEOTIDE SEQUENCE [LARGE SCALE GENOMIC DNA]</scope>
    <source>
        <strain evidence="6 7">JCM 10673</strain>
    </source>
</reference>
<dbReference type="EC" id="2.7.1.24" evidence="3 4"/>
<evidence type="ECO:0000313" key="6">
    <source>
        <dbReference type="EMBL" id="GAA0904197.1"/>
    </source>
</evidence>
<evidence type="ECO:0000256" key="3">
    <source>
        <dbReference type="HAMAP-Rule" id="MF_00376"/>
    </source>
</evidence>